<accession>A0A4C1W536</accession>
<sequence length="142" mass="16541">MQKGHTLSGSFTSEHYNWVLSGGKKAQETRGPRESCLRLKHTHKSYGLGKKLKISAKEKVSNKDIHSHLSFFTIILGDVLRTLEELRIKEEKAPLAKSNVETKRLRMNHTNFQKQRLKALHQSIKRRTEDKWKKLALSNYIY</sequence>
<reference evidence="1 2" key="1">
    <citation type="journal article" date="2019" name="Commun. Biol.">
        <title>The bagworm genome reveals a unique fibroin gene that provides high tensile strength.</title>
        <authorList>
            <person name="Kono N."/>
            <person name="Nakamura H."/>
            <person name="Ohtoshi R."/>
            <person name="Tomita M."/>
            <person name="Numata K."/>
            <person name="Arakawa K."/>
        </authorList>
    </citation>
    <scope>NUCLEOTIDE SEQUENCE [LARGE SCALE GENOMIC DNA]</scope>
</reference>
<comment type="caution">
    <text evidence="1">The sequence shown here is derived from an EMBL/GenBank/DDBJ whole genome shotgun (WGS) entry which is preliminary data.</text>
</comment>
<dbReference type="OrthoDB" id="7447306at2759"/>
<evidence type="ECO:0000313" key="2">
    <source>
        <dbReference type="Proteomes" id="UP000299102"/>
    </source>
</evidence>
<dbReference type="AlphaFoldDB" id="A0A4C1W536"/>
<protein>
    <submittedName>
        <fullName evidence="1">Uncharacterized protein</fullName>
    </submittedName>
</protein>
<dbReference type="EMBL" id="BGZK01000475">
    <property type="protein sequence ID" value="GBP46010.1"/>
    <property type="molecule type" value="Genomic_DNA"/>
</dbReference>
<name>A0A4C1W536_EUMVA</name>
<proteinExistence type="predicted"/>
<keyword evidence="2" id="KW-1185">Reference proteome</keyword>
<dbReference type="Proteomes" id="UP000299102">
    <property type="component" value="Unassembled WGS sequence"/>
</dbReference>
<gene>
    <name evidence="1" type="ORF">EVAR_24203_1</name>
</gene>
<organism evidence="1 2">
    <name type="scientific">Eumeta variegata</name>
    <name type="common">Bagworm moth</name>
    <name type="synonym">Eumeta japonica</name>
    <dbReference type="NCBI Taxonomy" id="151549"/>
    <lineage>
        <taxon>Eukaryota</taxon>
        <taxon>Metazoa</taxon>
        <taxon>Ecdysozoa</taxon>
        <taxon>Arthropoda</taxon>
        <taxon>Hexapoda</taxon>
        <taxon>Insecta</taxon>
        <taxon>Pterygota</taxon>
        <taxon>Neoptera</taxon>
        <taxon>Endopterygota</taxon>
        <taxon>Lepidoptera</taxon>
        <taxon>Glossata</taxon>
        <taxon>Ditrysia</taxon>
        <taxon>Tineoidea</taxon>
        <taxon>Psychidae</taxon>
        <taxon>Oiketicinae</taxon>
        <taxon>Eumeta</taxon>
    </lineage>
</organism>
<evidence type="ECO:0000313" key="1">
    <source>
        <dbReference type="EMBL" id="GBP46010.1"/>
    </source>
</evidence>